<feature type="region of interest" description="Disordered" evidence="1">
    <location>
        <begin position="277"/>
        <end position="305"/>
    </location>
</feature>
<dbReference type="PANTHER" id="PTHR37507:SF2">
    <property type="entry name" value="SPORULATION PROTEIN YDCC"/>
    <property type="match status" value="1"/>
</dbReference>
<gene>
    <name evidence="2" type="ORF">N1032_19915</name>
</gene>
<sequence>MARTWQRWVPAVAAPAVVAVAVVGGVFATSASADLPEKTPQQVLELAAASDVESFSGDVQQSADLGLPDLSSVPGGSGAASGGSGSSAADADAGISSALELLTGSHDARVYADGPTKVRVQILDQLAERDAIRSGDDLWLYDSGDQTAVHSTVPAETEDGSTGSGDDVSATPLPTEISTPAQLAQKLLDAVDPTTDVTLGADTKVAGRSAYDLILTPRSSDTLVGSVSIAVDSETGLPLSVEVLARGASDPSFSVAFTSLSLDTPSADLFAFTPPEGTTVTEKPFPEHGDGPATGSDAASAGPQPVVTGEGWARIVELPVGASVTDITSSPLFSQLTTPVDGGAVLQTTLVSVLLTDDGRVFAGAVPAEQLQAAAAAAPDVATPDAAAPASPTAPAPASPAE</sequence>
<dbReference type="RefSeq" id="WP_259541560.1">
    <property type="nucleotide sequence ID" value="NZ_JANLCJ010000010.1"/>
</dbReference>
<feature type="region of interest" description="Disordered" evidence="1">
    <location>
        <begin position="63"/>
        <end position="90"/>
    </location>
</feature>
<evidence type="ECO:0000256" key="1">
    <source>
        <dbReference type="SAM" id="MobiDB-lite"/>
    </source>
</evidence>
<dbReference type="InterPro" id="IPR052944">
    <property type="entry name" value="Sporulation_related"/>
</dbReference>
<protein>
    <submittedName>
        <fullName evidence="2">DUF2092 domain-containing protein</fullName>
    </submittedName>
</protein>
<proteinExistence type="predicted"/>
<feature type="compositionally biased region" description="Gly residues" evidence="1">
    <location>
        <begin position="75"/>
        <end position="85"/>
    </location>
</feature>
<keyword evidence="3" id="KW-1185">Reference proteome</keyword>
<accession>A0ABT2H7U8</accession>
<evidence type="ECO:0000313" key="3">
    <source>
        <dbReference type="Proteomes" id="UP001165586"/>
    </source>
</evidence>
<dbReference type="EMBL" id="JANLCJ010000010">
    <property type="protein sequence ID" value="MCS5736012.1"/>
    <property type="molecule type" value="Genomic_DNA"/>
</dbReference>
<dbReference type="Gene3D" id="2.50.20.10">
    <property type="entry name" value="Lipoprotein localisation LolA/LolB/LppX"/>
    <property type="match status" value="1"/>
</dbReference>
<feature type="compositionally biased region" description="Pro residues" evidence="1">
    <location>
        <begin position="392"/>
        <end position="402"/>
    </location>
</feature>
<feature type="region of interest" description="Disordered" evidence="1">
    <location>
        <begin position="152"/>
        <end position="171"/>
    </location>
</feature>
<feature type="compositionally biased region" description="Low complexity" evidence="1">
    <location>
        <begin position="376"/>
        <end position="391"/>
    </location>
</feature>
<comment type="caution">
    <text evidence="2">The sequence shown here is derived from an EMBL/GenBank/DDBJ whole genome shotgun (WGS) entry which is preliminary data.</text>
</comment>
<name>A0ABT2H7U8_9MICO</name>
<feature type="region of interest" description="Disordered" evidence="1">
    <location>
        <begin position="376"/>
        <end position="402"/>
    </location>
</feature>
<dbReference type="PANTHER" id="PTHR37507">
    <property type="entry name" value="SPORULATION PROTEIN YDCC"/>
    <property type="match status" value="1"/>
</dbReference>
<organism evidence="2 3">
    <name type="scientific">Herbiconiux daphne</name>
    <dbReference type="NCBI Taxonomy" id="2970914"/>
    <lineage>
        <taxon>Bacteria</taxon>
        <taxon>Bacillati</taxon>
        <taxon>Actinomycetota</taxon>
        <taxon>Actinomycetes</taxon>
        <taxon>Micrococcales</taxon>
        <taxon>Microbacteriaceae</taxon>
        <taxon>Herbiconiux</taxon>
    </lineage>
</organism>
<reference evidence="2" key="1">
    <citation type="submission" date="2022-08" db="EMBL/GenBank/DDBJ databases">
        <authorList>
            <person name="Deng Y."/>
            <person name="Han X.-F."/>
            <person name="Zhang Y.-Q."/>
        </authorList>
    </citation>
    <scope>NUCLEOTIDE SEQUENCE</scope>
    <source>
        <strain evidence="2">CPCC 203386</strain>
    </source>
</reference>
<dbReference type="InterPro" id="IPR029046">
    <property type="entry name" value="LolA/LolB/LppX"/>
</dbReference>
<dbReference type="Proteomes" id="UP001165586">
    <property type="component" value="Unassembled WGS sequence"/>
</dbReference>
<evidence type="ECO:0000313" key="2">
    <source>
        <dbReference type="EMBL" id="MCS5736012.1"/>
    </source>
</evidence>
<dbReference type="SUPFAM" id="SSF89392">
    <property type="entry name" value="Prokaryotic lipoproteins and lipoprotein localization factors"/>
    <property type="match status" value="1"/>
</dbReference>